<comment type="caution">
    <text evidence="9">The sequence shown here is derived from an EMBL/GenBank/DDBJ whole genome shotgun (WGS) entry which is preliminary data.</text>
</comment>
<keyword evidence="3 8" id="KW-0436">Ligase</keyword>
<accession>A0A0Q0SAW6</accession>
<dbReference type="UniPathway" id="UPA00028">
    <property type="reaction ID" value="UER00005"/>
</dbReference>
<sequence>MFALNFNNTAMHIFYGKVALIAYLKTIKTTNSTIGFVPTMGALHQGHLALMQRSIKENDDTVVSIFVNPTQFNNPEDLEKYPRTLEEDVKKMRNLSDKIILYAPTVDDIYEGHTISQSFDFDGLENQMEGKFRPGHFNGVGTIVKRLFEIVTPTNAYFGEKDFQQLQIVKKMVEKTHLPVNVIGCPIFREDNQLAMSSRNERLTPEERKEAAIIYKTLTEAKEIFKNGSPEETIKFVENSFKDNKRFDLEYFVIADESTLLPIDHKSKDKNYRAFIAVFVNSIRLIDTISLN</sequence>
<dbReference type="SUPFAM" id="SSF52374">
    <property type="entry name" value="Nucleotidylyl transferase"/>
    <property type="match status" value="1"/>
</dbReference>
<dbReference type="AlphaFoldDB" id="A0A0Q0SAW6"/>
<dbReference type="CDD" id="cd00560">
    <property type="entry name" value="PanC"/>
    <property type="match status" value="1"/>
</dbReference>
<evidence type="ECO:0000256" key="2">
    <source>
        <dbReference type="ARBA" id="ARBA00009256"/>
    </source>
</evidence>
<feature type="binding site" evidence="8">
    <location>
        <begin position="40"/>
        <end position="47"/>
    </location>
    <ligand>
        <name>ATP</name>
        <dbReference type="ChEBI" id="CHEBI:30616"/>
    </ligand>
</feature>
<dbReference type="RefSeq" id="WP_055094195.1">
    <property type="nucleotide sequence ID" value="NZ_JRLF01000009.1"/>
</dbReference>
<feature type="active site" description="Proton donor" evidence="8">
    <location>
        <position position="47"/>
    </location>
</feature>
<name>A0A0Q0SAW6_9FLAO</name>
<comment type="similarity">
    <text evidence="2 8">Belongs to the pantothenate synthetase family.</text>
</comment>
<comment type="catalytic activity">
    <reaction evidence="7 8">
        <text>(R)-pantoate + beta-alanine + ATP = (R)-pantothenate + AMP + diphosphate + H(+)</text>
        <dbReference type="Rhea" id="RHEA:10912"/>
        <dbReference type="ChEBI" id="CHEBI:15378"/>
        <dbReference type="ChEBI" id="CHEBI:15980"/>
        <dbReference type="ChEBI" id="CHEBI:29032"/>
        <dbReference type="ChEBI" id="CHEBI:30616"/>
        <dbReference type="ChEBI" id="CHEBI:33019"/>
        <dbReference type="ChEBI" id="CHEBI:57966"/>
        <dbReference type="ChEBI" id="CHEBI:456215"/>
        <dbReference type="EC" id="6.3.2.1"/>
    </reaction>
</comment>
<comment type="pathway">
    <text evidence="1 8">Cofactor biosynthesis; (R)-pantothenate biosynthesis; (R)-pantothenate from (R)-pantoate and beta-alanine: step 1/1.</text>
</comment>
<dbReference type="OrthoDB" id="9773087at2"/>
<dbReference type="STRING" id="362413.RC62_4506"/>
<dbReference type="NCBIfam" id="TIGR00125">
    <property type="entry name" value="cyt_tran_rel"/>
    <property type="match status" value="1"/>
</dbReference>
<dbReference type="NCBIfam" id="TIGR00018">
    <property type="entry name" value="panC"/>
    <property type="match status" value="1"/>
</dbReference>
<organism evidence="9 10">
    <name type="scientific">Flavobacterium aquidurense</name>
    <dbReference type="NCBI Taxonomy" id="362413"/>
    <lineage>
        <taxon>Bacteria</taxon>
        <taxon>Pseudomonadati</taxon>
        <taxon>Bacteroidota</taxon>
        <taxon>Flavobacteriia</taxon>
        <taxon>Flavobacteriales</taxon>
        <taxon>Flavobacteriaceae</taxon>
        <taxon>Flavobacterium</taxon>
    </lineage>
</organism>
<gene>
    <name evidence="8" type="primary">panC</name>
    <name evidence="9" type="ORF">RC62_4506</name>
</gene>
<dbReference type="InterPro" id="IPR014729">
    <property type="entry name" value="Rossmann-like_a/b/a_fold"/>
</dbReference>
<dbReference type="Gene3D" id="3.40.50.620">
    <property type="entry name" value="HUPs"/>
    <property type="match status" value="1"/>
</dbReference>
<keyword evidence="5 8" id="KW-0547">Nucleotide-binding</keyword>
<dbReference type="GO" id="GO:0005524">
    <property type="term" value="F:ATP binding"/>
    <property type="evidence" value="ECO:0007669"/>
    <property type="project" value="UniProtKB-KW"/>
</dbReference>
<dbReference type="HAMAP" id="MF_00158">
    <property type="entry name" value="PanC"/>
    <property type="match status" value="1"/>
</dbReference>
<evidence type="ECO:0000256" key="4">
    <source>
        <dbReference type="ARBA" id="ARBA00022655"/>
    </source>
</evidence>
<evidence type="ECO:0000256" key="6">
    <source>
        <dbReference type="ARBA" id="ARBA00022840"/>
    </source>
</evidence>
<evidence type="ECO:0000313" key="10">
    <source>
        <dbReference type="Proteomes" id="UP000050443"/>
    </source>
</evidence>
<dbReference type="Proteomes" id="UP000050443">
    <property type="component" value="Unassembled WGS sequence"/>
</dbReference>
<dbReference type="GO" id="GO:0015940">
    <property type="term" value="P:pantothenate biosynthetic process"/>
    <property type="evidence" value="ECO:0007669"/>
    <property type="project" value="UniProtKB-UniRule"/>
</dbReference>
<feature type="binding site" evidence="8">
    <location>
        <position position="165"/>
    </location>
    <ligand>
        <name>(R)-pantoate</name>
        <dbReference type="ChEBI" id="CHEBI:15980"/>
    </ligand>
</feature>
<dbReference type="InterPro" id="IPR042176">
    <property type="entry name" value="Pantoate_ligase_C"/>
</dbReference>
<keyword evidence="4 8" id="KW-0566">Pantothenate biosynthesis</keyword>
<comment type="function">
    <text evidence="8">Catalyzes the condensation of pantoate with beta-alanine in an ATP-dependent reaction via a pantoyl-adenylate intermediate.</text>
</comment>
<comment type="subcellular location">
    <subcellularLocation>
        <location evidence="8">Cytoplasm</location>
    </subcellularLocation>
</comment>
<dbReference type="GO" id="GO:0005829">
    <property type="term" value="C:cytosol"/>
    <property type="evidence" value="ECO:0007669"/>
    <property type="project" value="TreeGrafter"/>
</dbReference>
<reference evidence="9 10" key="1">
    <citation type="submission" date="2014-09" db="EMBL/GenBank/DDBJ databases">
        <title>Genome sequence of Flavobacterium aquidurense RC62.</title>
        <authorList>
            <person name="Kim J.F."/>
            <person name="Kwak M.-J."/>
        </authorList>
    </citation>
    <scope>NUCLEOTIDE SEQUENCE [LARGE SCALE GENOMIC DNA]</scope>
    <source>
        <strain evidence="9 10">RC62</strain>
    </source>
</reference>
<keyword evidence="6 8" id="KW-0067">ATP-binding</keyword>
<evidence type="ECO:0000256" key="5">
    <source>
        <dbReference type="ARBA" id="ARBA00022741"/>
    </source>
</evidence>
<protein>
    <recommendedName>
        <fullName evidence="8">Pantothenate synthetase</fullName>
        <shortName evidence="8">PS</shortName>
        <ecNumber evidence="8">6.3.2.1</ecNumber>
    </recommendedName>
    <alternativeName>
        <fullName evidence="8">Pantoate--beta-alanine ligase</fullName>
    </alternativeName>
    <alternativeName>
        <fullName evidence="8">Pantoate-activating enzyme</fullName>
    </alternativeName>
</protein>
<dbReference type="EC" id="6.3.2.1" evidence="8"/>
<comment type="caution">
    <text evidence="8">Lacks conserved residue(s) required for the propagation of feature annotation.</text>
</comment>
<dbReference type="GO" id="GO:0004592">
    <property type="term" value="F:pantoate-beta-alanine ligase activity"/>
    <property type="evidence" value="ECO:0007669"/>
    <property type="project" value="UniProtKB-UniRule"/>
</dbReference>
<feature type="binding site" evidence="8">
    <location>
        <begin position="196"/>
        <end position="199"/>
    </location>
    <ligand>
        <name>ATP</name>
        <dbReference type="ChEBI" id="CHEBI:30616"/>
    </ligand>
</feature>
<dbReference type="InterPro" id="IPR004821">
    <property type="entry name" value="Cyt_trans-like"/>
</dbReference>
<dbReference type="InterPro" id="IPR003721">
    <property type="entry name" value="Pantoate_ligase"/>
</dbReference>
<keyword evidence="8" id="KW-0963">Cytoplasm</keyword>
<feature type="binding site" evidence="8">
    <location>
        <begin position="159"/>
        <end position="162"/>
    </location>
    <ligand>
        <name>ATP</name>
        <dbReference type="ChEBI" id="CHEBI:30616"/>
    </ligand>
</feature>
<dbReference type="EMBL" id="JRLF01000009">
    <property type="protein sequence ID" value="KQB41131.1"/>
    <property type="molecule type" value="Genomic_DNA"/>
</dbReference>
<evidence type="ECO:0000256" key="1">
    <source>
        <dbReference type="ARBA" id="ARBA00004990"/>
    </source>
</evidence>
<evidence type="ECO:0000256" key="7">
    <source>
        <dbReference type="ARBA" id="ARBA00048258"/>
    </source>
</evidence>
<dbReference type="PANTHER" id="PTHR21299">
    <property type="entry name" value="CYTIDYLATE KINASE/PANTOATE-BETA-ALANINE LIGASE"/>
    <property type="match status" value="1"/>
</dbReference>
<comment type="miscellaneous">
    <text evidence="8">The reaction proceeds by a bi uni uni bi ping pong mechanism.</text>
</comment>
<evidence type="ECO:0000313" key="9">
    <source>
        <dbReference type="EMBL" id="KQB41131.1"/>
    </source>
</evidence>
<dbReference type="Pfam" id="PF02569">
    <property type="entry name" value="Pantoate_ligase"/>
    <property type="match status" value="1"/>
</dbReference>
<feature type="binding site" evidence="8">
    <location>
        <position position="71"/>
    </location>
    <ligand>
        <name>beta-alanine</name>
        <dbReference type="ChEBI" id="CHEBI:57966"/>
    </ligand>
</feature>
<dbReference type="PATRIC" id="fig|362413.3.peg.4424"/>
<comment type="subunit">
    <text evidence="8">Homodimer.</text>
</comment>
<evidence type="ECO:0000256" key="8">
    <source>
        <dbReference type="HAMAP-Rule" id="MF_00158"/>
    </source>
</evidence>
<feature type="binding site" evidence="8">
    <location>
        <position position="71"/>
    </location>
    <ligand>
        <name>(R)-pantoate</name>
        <dbReference type="ChEBI" id="CHEBI:15980"/>
    </ligand>
</feature>
<proteinExistence type="inferred from homology"/>
<dbReference type="PANTHER" id="PTHR21299:SF1">
    <property type="entry name" value="PANTOATE--BETA-ALANINE LIGASE"/>
    <property type="match status" value="1"/>
</dbReference>
<evidence type="ECO:0000256" key="3">
    <source>
        <dbReference type="ARBA" id="ARBA00022598"/>
    </source>
</evidence>
<dbReference type="Gene3D" id="3.30.1300.10">
    <property type="entry name" value="Pantoate-beta-alanine ligase, C-terminal domain"/>
    <property type="match status" value="1"/>
</dbReference>